<dbReference type="PANTHER" id="PTHR43000">
    <property type="entry name" value="DTDP-D-GLUCOSE 4,6-DEHYDRATASE-RELATED"/>
    <property type="match status" value="1"/>
</dbReference>
<organism evidence="3">
    <name type="scientific">mine drainage metagenome</name>
    <dbReference type="NCBI Taxonomy" id="410659"/>
    <lineage>
        <taxon>unclassified sequences</taxon>
        <taxon>metagenomes</taxon>
        <taxon>ecological metagenomes</taxon>
    </lineage>
</organism>
<dbReference type="InterPro" id="IPR001509">
    <property type="entry name" value="Epimerase_deHydtase"/>
</dbReference>
<reference evidence="3" key="2">
    <citation type="journal article" date="2014" name="ISME J.">
        <title>Microbial stratification in low pH oxic and suboxic macroscopic growths along an acid mine drainage.</title>
        <authorList>
            <person name="Mendez-Garcia C."/>
            <person name="Mesa V."/>
            <person name="Sprenger R.R."/>
            <person name="Richter M."/>
            <person name="Diez M.S."/>
            <person name="Solano J."/>
            <person name="Bargiela R."/>
            <person name="Golyshina O.V."/>
            <person name="Manteca A."/>
            <person name="Ramos J.L."/>
            <person name="Gallego J.R."/>
            <person name="Llorente I."/>
            <person name="Martins Dos Santos V.A."/>
            <person name="Jensen O.N."/>
            <person name="Pelaez A.I."/>
            <person name="Sanchez J."/>
            <person name="Ferrer M."/>
        </authorList>
    </citation>
    <scope>NUCLEOTIDE SEQUENCE</scope>
</reference>
<dbReference type="AlphaFoldDB" id="T1A9L1"/>
<dbReference type="Pfam" id="PF01370">
    <property type="entry name" value="Epimerase"/>
    <property type="match status" value="1"/>
</dbReference>
<feature type="non-terminal residue" evidence="3">
    <location>
        <position position="1"/>
    </location>
</feature>
<evidence type="ECO:0000313" key="3">
    <source>
        <dbReference type="EMBL" id="EQD53707.1"/>
    </source>
</evidence>
<proteinExistence type="inferred from homology"/>
<comment type="caution">
    <text evidence="3">The sequence shown here is derived from an EMBL/GenBank/DDBJ whole genome shotgun (WGS) entry which is preliminary data.</text>
</comment>
<dbReference type="Gene3D" id="3.40.50.720">
    <property type="entry name" value="NAD(P)-binding Rossmann-like Domain"/>
    <property type="match status" value="1"/>
</dbReference>
<sequence>RFAWIAFPFPSHEGTRWIYILLEEGGGRGSTVRKAGDGPRALVTGGAGGIGHFLVRELLDRGWRVRVLDNFSSGTRGNLHDLSGDPRVEILEGDVLDPPTLLRGVTETEFVWHLSANPDVRRGKEITHLDLEQGTLATQRVLEAMRRASVKCIAFSSSSVVYGFPTVFPTPEDYGPLLPESLYGASKLASEGLVSAFVHTFGFQAWVFRFANVCGPGATHGVIYDFLEKLRHDPHRLEVLGDGSQRKGYLHVEDCVKAMIYATEHGKEPVNVFNLAPEDTISVAEIAQRVVSATGTGARIEYTGGPRGWAGDVPRQHLSIDRLRRLGFTPRYRSAEVVDETIRALRDPVPRSSPVRHG</sequence>
<evidence type="ECO:0000256" key="1">
    <source>
        <dbReference type="ARBA" id="ARBA00007637"/>
    </source>
</evidence>
<protein>
    <submittedName>
        <fullName evidence="3">UDP-glucose 4-epimerase</fullName>
    </submittedName>
</protein>
<name>T1A9L1_9ZZZZ</name>
<dbReference type="EMBL" id="AUZY01006639">
    <property type="protein sequence ID" value="EQD53707.1"/>
    <property type="molecule type" value="Genomic_DNA"/>
</dbReference>
<accession>T1A9L1</accession>
<evidence type="ECO:0000259" key="2">
    <source>
        <dbReference type="Pfam" id="PF01370"/>
    </source>
</evidence>
<dbReference type="Gene3D" id="3.90.25.10">
    <property type="entry name" value="UDP-galactose 4-epimerase, domain 1"/>
    <property type="match status" value="2"/>
</dbReference>
<reference evidence="3" key="1">
    <citation type="submission" date="2013-08" db="EMBL/GenBank/DDBJ databases">
        <authorList>
            <person name="Mendez C."/>
            <person name="Richter M."/>
            <person name="Ferrer M."/>
            <person name="Sanchez J."/>
        </authorList>
    </citation>
    <scope>NUCLEOTIDE SEQUENCE</scope>
</reference>
<comment type="similarity">
    <text evidence="1">Belongs to the NAD(P)-dependent epimerase/dehydratase family.</text>
</comment>
<gene>
    <name evidence="3" type="ORF">B1B_10076</name>
</gene>
<feature type="domain" description="NAD-dependent epimerase/dehydratase" evidence="2">
    <location>
        <begin position="41"/>
        <end position="275"/>
    </location>
</feature>
<dbReference type="InterPro" id="IPR036291">
    <property type="entry name" value="NAD(P)-bd_dom_sf"/>
</dbReference>
<dbReference type="SUPFAM" id="SSF51735">
    <property type="entry name" value="NAD(P)-binding Rossmann-fold domains"/>
    <property type="match status" value="1"/>
</dbReference>